<evidence type="ECO:0000313" key="2">
    <source>
        <dbReference type="Proteomes" id="UP001057402"/>
    </source>
</evidence>
<dbReference type="Proteomes" id="UP001057402">
    <property type="component" value="Chromosome 2"/>
</dbReference>
<gene>
    <name evidence="1" type="ORF">MLD38_002490</name>
</gene>
<name>A0ACB9S389_9MYRT</name>
<dbReference type="EMBL" id="CM042881">
    <property type="protein sequence ID" value="KAI4384319.1"/>
    <property type="molecule type" value="Genomic_DNA"/>
</dbReference>
<keyword evidence="2" id="KW-1185">Reference proteome</keyword>
<accession>A0ACB9S389</accession>
<reference evidence="2" key="1">
    <citation type="journal article" date="2023" name="Front. Plant Sci.">
        <title>Chromosomal-level genome assembly of Melastoma candidum provides insights into trichome evolution.</title>
        <authorList>
            <person name="Zhong Y."/>
            <person name="Wu W."/>
            <person name="Sun C."/>
            <person name="Zou P."/>
            <person name="Liu Y."/>
            <person name="Dai S."/>
            <person name="Zhou R."/>
        </authorList>
    </citation>
    <scope>NUCLEOTIDE SEQUENCE [LARGE SCALE GENOMIC DNA]</scope>
</reference>
<protein>
    <submittedName>
        <fullName evidence="1">Uncharacterized protein</fullName>
    </submittedName>
</protein>
<comment type="caution">
    <text evidence="1">The sequence shown here is derived from an EMBL/GenBank/DDBJ whole genome shotgun (WGS) entry which is preliminary data.</text>
</comment>
<organism evidence="1 2">
    <name type="scientific">Melastoma candidum</name>
    <dbReference type="NCBI Taxonomy" id="119954"/>
    <lineage>
        <taxon>Eukaryota</taxon>
        <taxon>Viridiplantae</taxon>
        <taxon>Streptophyta</taxon>
        <taxon>Embryophyta</taxon>
        <taxon>Tracheophyta</taxon>
        <taxon>Spermatophyta</taxon>
        <taxon>Magnoliopsida</taxon>
        <taxon>eudicotyledons</taxon>
        <taxon>Gunneridae</taxon>
        <taxon>Pentapetalae</taxon>
        <taxon>rosids</taxon>
        <taxon>malvids</taxon>
        <taxon>Myrtales</taxon>
        <taxon>Melastomataceae</taxon>
        <taxon>Melastomatoideae</taxon>
        <taxon>Melastomateae</taxon>
        <taxon>Melastoma</taxon>
    </lineage>
</organism>
<sequence length="574" mass="61925">MGSMVRSYSKINAADQARLEARRKTFKRTLIIALSSFALVGIIVAAVVGTTVHNDKSGGGSNEPQSMSTSVKAACDVTLYKDTCMSSLTPMVGSTGEIKPEDIFRISIQVALQELAKVVSYFSGGDGGLVAASDGMSASVVGNCRDLLGLALDHLNMSLASASGVSSLVDAVVDLRSWLSTAVTCQHTCIDGFLESAELVQMHDGVQNRLQSSTELTSNSLAIVTWLSNILSTFKLRKLLSHRGDEMPEWVSPGDRKLLQSTDLRSQANAVVAKDGSGKYKTIGAALAAVPSNSNKRFVIYVKKGVYNEHVVVDKTKWNVVMVGDGMDVSIVTGNLNVVDGTPTFSSATFSVFGQGFIARDMGFVNTAGAIKQQAVALQSSADLSIFYRCRIDAFQDTLYVHTNRQFYRDCNISGTVDFIFGNSAVVLQNCNIHPKKPILGQQNTLTAQGKIDPNQNTGIVIHNCTIWPGANLTSVQTYLGRPWKNYSTTVYTKTYMPGIIAPQGWLPWVGTTAPNTIFYAEFQNYGAGASTKGRVNWKGLKFISASQASKFSVSSFIQGGKWIDKTIPYNPNL</sequence>
<proteinExistence type="predicted"/>
<evidence type="ECO:0000313" key="1">
    <source>
        <dbReference type="EMBL" id="KAI4384319.1"/>
    </source>
</evidence>